<feature type="compositionally biased region" description="Basic and acidic residues" evidence="1">
    <location>
        <begin position="185"/>
        <end position="196"/>
    </location>
</feature>
<accession>A0ABM0JLH6</accession>
<dbReference type="RefSeq" id="XP_005096508.2">
    <property type="nucleotide sequence ID" value="XM_005096451.3"/>
</dbReference>
<reference evidence="3" key="1">
    <citation type="submission" date="2025-08" db="UniProtKB">
        <authorList>
            <consortium name="RefSeq"/>
        </authorList>
    </citation>
    <scope>IDENTIFICATION</scope>
</reference>
<proteinExistence type="predicted"/>
<evidence type="ECO:0000313" key="3">
    <source>
        <dbReference type="RefSeq" id="XP_005096508.2"/>
    </source>
</evidence>
<evidence type="ECO:0000256" key="1">
    <source>
        <dbReference type="SAM" id="MobiDB-lite"/>
    </source>
</evidence>
<evidence type="ECO:0000313" key="2">
    <source>
        <dbReference type="Proteomes" id="UP000694888"/>
    </source>
</evidence>
<organism evidence="2 3">
    <name type="scientific">Aplysia californica</name>
    <name type="common">California sea hare</name>
    <dbReference type="NCBI Taxonomy" id="6500"/>
    <lineage>
        <taxon>Eukaryota</taxon>
        <taxon>Metazoa</taxon>
        <taxon>Spiralia</taxon>
        <taxon>Lophotrochozoa</taxon>
        <taxon>Mollusca</taxon>
        <taxon>Gastropoda</taxon>
        <taxon>Heterobranchia</taxon>
        <taxon>Euthyneura</taxon>
        <taxon>Tectipleura</taxon>
        <taxon>Aplysiida</taxon>
        <taxon>Aplysioidea</taxon>
        <taxon>Aplysiidae</taxon>
        <taxon>Aplysia</taxon>
    </lineage>
</organism>
<dbReference type="Proteomes" id="UP000694888">
    <property type="component" value="Unplaced"/>
</dbReference>
<protein>
    <submittedName>
        <fullName evidence="3">Uncharacterized protein LOC101853927</fullName>
    </submittedName>
</protein>
<keyword evidence="2" id="KW-1185">Reference proteome</keyword>
<dbReference type="GeneID" id="101853927"/>
<gene>
    <name evidence="3" type="primary">LOC101853927</name>
</gene>
<name>A0ABM0JLH6_APLCA</name>
<sequence length="567" mass="64945">MRYLTSLSSPLPLRLRQHLRCSLWLMLLAVTVVAVHRCYHLSKIFYTDEISHRDNLENTFPYLQLERECISRQLALRHAYHTVHLLAYLRETCPNRRVLYDHRCSRGVFQNETDYRAGVKALLRDAGTLRELGLIDETEASLLTLPENEELRNSDLNYGAKIRIKGEHNFAIENAGTLKRIQQLESKKSHDAKTPNKPDGSTSPQNVTVLFTEAFFCHNTSVTWLEEIHTVDPSLCDRLRTLAQQIESGQRSPLLTLFTWWPDPLYDVEKLTRRGFWVSLDRLRPFVQPVLFSDSRMNVATANTLGWPCFPVPKRNQDGVPVFREMASRVRSRFQSTFYGYIQASTVFDSSLFHTLLSLLHLTTSRDASSTPGAHPESVSAFIRRTFAETNRNYNVRTDTFSDTGIQPMPVLLTGRSFVTSCSVLSDSLSSFHRALRKSSKLGQLNMADEGTLYYVMYSRGVRLDDVPDLTIDDQTLIPFLEARSQRLPHLVVTVTNTVLSVHHVRKSTTSEWNREYITSTPRDPSYNKRLVDHFWSSAANKSLNNPLVVTEYDTHGKIQFDLISPS</sequence>
<feature type="region of interest" description="Disordered" evidence="1">
    <location>
        <begin position="185"/>
        <end position="204"/>
    </location>
</feature>